<gene>
    <name evidence="2" type="ORF">SAMN04488004_11078</name>
</gene>
<sequence length="214" mass="21199">MAHVLLMNPNHNPATTMAMCQIAAVGLGPPPTPWTAPSGPDLITDPAALADAADLIASAALPLWPDGIIVSAFGDPGAARLAQRAPCPVIGIGAAAARQAAQAGQPFAVATTTPALAAPIDALMMAHAGNATYVGCFCADADPAALMSNQGALDAALLAQINRAYAAGAACVIIGGGPLGTAAERLRAASPVPLINPILSAARALRLLIESEHA</sequence>
<dbReference type="Gene3D" id="3.40.50.12500">
    <property type="match status" value="1"/>
</dbReference>
<dbReference type="AlphaFoldDB" id="A0A1I4FSK5"/>
<dbReference type="RefSeq" id="WP_245754213.1">
    <property type="nucleotide sequence ID" value="NZ_FOTF01000010.1"/>
</dbReference>
<dbReference type="EMBL" id="FOTF01000010">
    <property type="protein sequence ID" value="SFL20573.1"/>
    <property type="molecule type" value="Genomic_DNA"/>
</dbReference>
<dbReference type="STRING" id="195913.SAMN04488004_11078"/>
<organism evidence="2 3">
    <name type="scientific">Loktanella salsilacus</name>
    <dbReference type="NCBI Taxonomy" id="195913"/>
    <lineage>
        <taxon>Bacteria</taxon>
        <taxon>Pseudomonadati</taxon>
        <taxon>Pseudomonadota</taxon>
        <taxon>Alphaproteobacteria</taxon>
        <taxon>Rhodobacterales</taxon>
        <taxon>Roseobacteraceae</taxon>
        <taxon>Loktanella</taxon>
    </lineage>
</organism>
<dbReference type="Pfam" id="PF01177">
    <property type="entry name" value="Asp_Glu_race"/>
    <property type="match status" value="1"/>
</dbReference>
<reference evidence="2 3" key="1">
    <citation type="submission" date="2016-10" db="EMBL/GenBank/DDBJ databases">
        <authorList>
            <person name="de Groot N.N."/>
        </authorList>
    </citation>
    <scope>NUCLEOTIDE SEQUENCE [LARGE SCALE GENOMIC DNA]</scope>
    <source>
        <strain evidence="2 3">DSM 16199</strain>
    </source>
</reference>
<dbReference type="Proteomes" id="UP000199550">
    <property type="component" value="Unassembled WGS sequence"/>
</dbReference>
<keyword evidence="3" id="KW-1185">Reference proteome</keyword>
<dbReference type="InterPro" id="IPR015942">
    <property type="entry name" value="Asp/Glu/hydantoin_racemase"/>
</dbReference>
<comment type="similarity">
    <text evidence="1">Belongs to the HyuE racemase family.</text>
</comment>
<dbReference type="GO" id="GO:0047661">
    <property type="term" value="F:amino-acid racemase activity"/>
    <property type="evidence" value="ECO:0007669"/>
    <property type="project" value="InterPro"/>
</dbReference>
<evidence type="ECO:0000256" key="1">
    <source>
        <dbReference type="ARBA" id="ARBA00038414"/>
    </source>
</evidence>
<accession>A0A1I4FSK5</accession>
<proteinExistence type="inferred from homology"/>
<name>A0A1I4FSK5_9RHOB</name>
<dbReference type="InterPro" id="IPR053714">
    <property type="entry name" value="Iso_Racemase_Enz_sf"/>
</dbReference>
<evidence type="ECO:0000313" key="3">
    <source>
        <dbReference type="Proteomes" id="UP000199550"/>
    </source>
</evidence>
<evidence type="ECO:0000313" key="2">
    <source>
        <dbReference type="EMBL" id="SFL20573.1"/>
    </source>
</evidence>
<protein>
    <submittedName>
        <fullName evidence="2">Asp/Glu/hydantoin racemase</fullName>
    </submittedName>
</protein>